<proteinExistence type="predicted"/>
<gene>
    <name evidence="2" type="ORF">LNP81_18540</name>
</gene>
<dbReference type="RefSeq" id="WP_121321571.1">
    <property type="nucleotide sequence ID" value="NZ_JAJJMM010000001.1"/>
</dbReference>
<organism evidence="2 3">
    <name type="scientific">Flavobacterium piscisymbiosum</name>
    <dbReference type="NCBI Taxonomy" id="2893753"/>
    <lineage>
        <taxon>Bacteria</taxon>
        <taxon>Pseudomonadati</taxon>
        <taxon>Bacteroidota</taxon>
        <taxon>Flavobacteriia</taxon>
        <taxon>Flavobacteriales</taxon>
        <taxon>Flavobacteriaceae</taxon>
        <taxon>Flavobacterium</taxon>
    </lineage>
</organism>
<evidence type="ECO:0000313" key="3">
    <source>
        <dbReference type="Proteomes" id="UP001430679"/>
    </source>
</evidence>
<keyword evidence="3" id="KW-1185">Reference proteome</keyword>
<dbReference type="EMBL" id="JAJJMM010000001">
    <property type="protein sequence ID" value="MCC9065007.1"/>
    <property type="molecule type" value="Genomic_DNA"/>
</dbReference>
<evidence type="ECO:0000313" key="2">
    <source>
        <dbReference type="EMBL" id="MCC9065007.1"/>
    </source>
</evidence>
<dbReference type="Proteomes" id="UP001430679">
    <property type="component" value="Unassembled WGS sequence"/>
</dbReference>
<dbReference type="PANTHER" id="PTHR33055">
    <property type="entry name" value="TRANSPOSASE FOR INSERTION SEQUENCE ELEMENT IS1111A"/>
    <property type="match status" value="1"/>
</dbReference>
<evidence type="ECO:0000259" key="1">
    <source>
        <dbReference type="Pfam" id="PF01548"/>
    </source>
</evidence>
<dbReference type="InterPro" id="IPR047650">
    <property type="entry name" value="Transpos_IS110"/>
</dbReference>
<feature type="domain" description="Transposase IS110-like N-terminal" evidence="1">
    <location>
        <begin position="17"/>
        <end position="94"/>
    </location>
</feature>
<protein>
    <submittedName>
        <fullName evidence="2">Transposase</fullName>
    </submittedName>
</protein>
<dbReference type="InterPro" id="IPR002525">
    <property type="entry name" value="Transp_IS110-like_N"/>
</dbReference>
<sequence>MKEKNQISMEIVNPKAAGIDIGSRGHFVAIGQKEEHIREFGVYNEDLKAISNWLKENGILTIAMESTGTYWQALYAVLLNDGFQVILCNGKFTKNIL</sequence>
<comment type="caution">
    <text evidence="2">The sequence shown here is derived from an EMBL/GenBank/DDBJ whole genome shotgun (WGS) entry which is preliminary data.</text>
</comment>
<dbReference type="Pfam" id="PF01548">
    <property type="entry name" value="DEDD_Tnp_IS110"/>
    <property type="match status" value="1"/>
</dbReference>
<reference evidence="2" key="1">
    <citation type="submission" date="2021-11" db="EMBL/GenBank/DDBJ databases">
        <title>Description of novel Flavobacterium species.</title>
        <authorList>
            <person name="Saticioglu I.B."/>
            <person name="Ay H."/>
            <person name="Altun S."/>
            <person name="Duman M."/>
        </authorList>
    </citation>
    <scope>NUCLEOTIDE SEQUENCE</scope>
    <source>
        <strain evidence="2">F-30</strain>
    </source>
</reference>
<accession>A0ABS8MHP4</accession>
<name>A0ABS8MHP4_9FLAO</name>